<feature type="compositionally biased region" description="Basic residues" evidence="1">
    <location>
        <begin position="299"/>
        <end position="313"/>
    </location>
</feature>
<feature type="compositionally biased region" description="Basic residues" evidence="1">
    <location>
        <begin position="333"/>
        <end position="344"/>
    </location>
</feature>
<evidence type="ECO:0000313" key="2">
    <source>
        <dbReference type="EMBL" id="CAI9176292.1"/>
    </source>
</evidence>
<reference evidence="2" key="1">
    <citation type="submission" date="2023-04" db="EMBL/GenBank/DDBJ databases">
        <authorList>
            <consortium name="ELIXIR-Norway"/>
        </authorList>
    </citation>
    <scope>NUCLEOTIDE SEQUENCE [LARGE SCALE GENOMIC DNA]</scope>
</reference>
<feature type="compositionally biased region" description="Basic and acidic residues" evidence="1">
    <location>
        <begin position="152"/>
        <end position="162"/>
    </location>
</feature>
<proteinExistence type="predicted"/>
<sequence length="412" mass="42279">METNTSRLDSRVEVDLQLSHPSTETQLSPHSLFLSTTFLPFLSFLSPSFLLQPQASQQYLMHLALFSQLSAVDRYCTDYITGFLHSLASSVSDLETGAPVEDGVQMGKRSSCGEDGDTARAPGVGRGGGGGGPERGREPAEERSARPARRRPLGEGERREGRTAGPASRPGSPRGPARSPTTGVPGALAAATSSRSLQGPTGSPGPVRAPAPGRSPATAASRPLPRAGGRGRAAPCSPRPSPPPRSPLRCRARLSLAALTREAAARGGGGGGLRAAGPALAPPSGSWSPAEAGGDGSVRRQRRGPGTVRRRVAAARSGSGEEQGWGAGAAALPRRRAPVPRPRRGTSLPPRLGRAPVDPSAPCSAAARPARELGDRLPGAAWGLASLIHSFAAAVARTCSAPRNGGTRGSRE</sequence>
<evidence type="ECO:0000313" key="3">
    <source>
        <dbReference type="Proteomes" id="UP001176941"/>
    </source>
</evidence>
<feature type="compositionally biased region" description="Gly residues" evidence="1">
    <location>
        <begin position="124"/>
        <end position="133"/>
    </location>
</feature>
<protein>
    <submittedName>
        <fullName evidence="2">Uncharacterized protein</fullName>
    </submittedName>
</protein>
<feature type="compositionally biased region" description="Low complexity" evidence="1">
    <location>
        <begin position="275"/>
        <end position="286"/>
    </location>
</feature>
<dbReference type="EMBL" id="OX459942">
    <property type="protein sequence ID" value="CAI9176292.1"/>
    <property type="molecule type" value="Genomic_DNA"/>
</dbReference>
<feature type="region of interest" description="Disordered" evidence="1">
    <location>
        <begin position="98"/>
        <end position="370"/>
    </location>
</feature>
<feature type="compositionally biased region" description="Low complexity" evidence="1">
    <location>
        <begin position="247"/>
        <end position="262"/>
    </location>
</feature>
<evidence type="ECO:0000256" key="1">
    <source>
        <dbReference type="SAM" id="MobiDB-lite"/>
    </source>
</evidence>
<feature type="compositionally biased region" description="Pro residues" evidence="1">
    <location>
        <begin position="237"/>
        <end position="246"/>
    </location>
</feature>
<feature type="compositionally biased region" description="Low complexity" evidence="1">
    <location>
        <begin position="163"/>
        <end position="180"/>
    </location>
</feature>
<dbReference type="Proteomes" id="UP001176941">
    <property type="component" value="Chromosome 6"/>
</dbReference>
<name>A0ABN8ZU24_RANTA</name>
<keyword evidence="3" id="KW-1185">Reference proteome</keyword>
<accession>A0ABN8ZU24</accession>
<feature type="compositionally biased region" description="Polar residues" evidence="1">
    <location>
        <begin position="191"/>
        <end position="201"/>
    </location>
</feature>
<organism evidence="2 3">
    <name type="scientific">Rangifer tarandus platyrhynchus</name>
    <name type="common">Svalbard reindeer</name>
    <dbReference type="NCBI Taxonomy" id="3082113"/>
    <lineage>
        <taxon>Eukaryota</taxon>
        <taxon>Metazoa</taxon>
        <taxon>Chordata</taxon>
        <taxon>Craniata</taxon>
        <taxon>Vertebrata</taxon>
        <taxon>Euteleostomi</taxon>
        <taxon>Mammalia</taxon>
        <taxon>Eutheria</taxon>
        <taxon>Laurasiatheria</taxon>
        <taxon>Artiodactyla</taxon>
        <taxon>Ruminantia</taxon>
        <taxon>Pecora</taxon>
        <taxon>Cervidae</taxon>
        <taxon>Odocoileinae</taxon>
        <taxon>Rangifer</taxon>
    </lineage>
</organism>
<gene>
    <name evidence="2" type="ORF">MRATA1EN1_LOCUS25254</name>
</gene>
<feature type="compositionally biased region" description="Low complexity" evidence="1">
    <location>
        <begin position="219"/>
        <end position="236"/>
    </location>
</feature>
<feature type="compositionally biased region" description="Basic and acidic residues" evidence="1">
    <location>
        <begin position="134"/>
        <end position="145"/>
    </location>
</feature>